<keyword evidence="4" id="KW-0964">Secreted</keyword>
<evidence type="ECO:0000256" key="12">
    <source>
        <dbReference type="SAM" id="SignalP"/>
    </source>
</evidence>
<keyword evidence="8" id="KW-0449">Lipoprotein</keyword>
<dbReference type="Pfam" id="PF05730">
    <property type="entry name" value="CFEM"/>
    <property type="match status" value="1"/>
</dbReference>
<evidence type="ECO:0000256" key="7">
    <source>
        <dbReference type="ARBA" id="ARBA00023157"/>
    </source>
</evidence>
<feature type="domain" description="CFEM" evidence="13">
    <location>
        <begin position="102"/>
        <end position="220"/>
    </location>
</feature>
<keyword evidence="11" id="KW-0472">Membrane</keyword>
<feature type="chain" id="PRO_5041171235" description="CFEM domain-containing protein" evidence="12">
    <location>
        <begin position="29"/>
        <end position="357"/>
    </location>
</feature>
<keyword evidence="11" id="KW-0812">Transmembrane</keyword>
<keyword evidence="7 9" id="KW-1015">Disulfide bond</keyword>
<feature type="signal peptide" evidence="12">
    <location>
        <begin position="1"/>
        <end position="28"/>
    </location>
</feature>
<dbReference type="PROSITE" id="PS52012">
    <property type="entry name" value="CFEM"/>
    <property type="match status" value="1"/>
</dbReference>
<evidence type="ECO:0000313" key="17">
    <source>
        <dbReference type="Proteomes" id="UP000614610"/>
    </source>
</evidence>
<dbReference type="EMBL" id="WIPF01000017">
    <property type="protein sequence ID" value="KAF3228186.1"/>
    <property type="molecule type" value="Genomic_DNA"/>
</dbReference>
<keyword evidence="11" id="KW-1133">Transmembrane helix</keyword>
<evidence type="ECO:0000256" key="11">
    <source>
        <dbReference type="SAM" id="Phobius"/>
    </source>
</evidence>
<feature type="disulfide bond" evidence="9">
    <location>
        <begin position="144"/>
        <end position="151"/>
    </location>
</feature>
<comment type="caution">
    <text evidence="14">The sequence shown here is derived from an EMBL/GenBank/DDBJ whole genome shotgun (WGS) entry which is preliminary data.</text>
</comment>
<comment type="subcellular location">
    <subcellularLocation>
        <location evidence="1">Membrane</location>
        <topology evidence="1">Lipid-anchor</topology>
        <topology evidence="1">GPI-anchor</topology>
    </subcellularLocation>
    <subcellularLocation>
        <location evidence="2">Secreted</location>
    </subcellularLocation>
</comment>
<evidence type="ECO:0000313" key="16">
    <source>
        <dbReference type="Proteomes" id="UP000483672"/>
    </source>
</evidence>
<evidence type="ECO:0000256" key="4">
    <source>
        <dbReference type="ARBA" id="ARBA00022525"/>
    </source>
</evidence>
<evidence type="ECO:0000256" key="9">
    <source>
        <dbReference type="PROSITE-ProRule" id="PRU01356"/>
    </source>
</evidence>
<gene>
    <name evidence="15" type="ORF">TWF191_003123</name>
    <name evidence="14" type="ORF">TWF679_006140</name>
</gene>
<dbReference type="AlphaFoldDB" id="A0A6G1MDG0"/>
<dbReference type="InterPro" id="IPR008427">
    <property type="entry name" value="Extracellular_membr_CFEM_dom"/>
</dbReference>
<dbReference type="OrthoDB" id="3767534at2759"/>
<feature type="transmembrane region" description="Helical" evidence="11">
    <location>
        <begin position="278"/>
        <end position="302"/>
    </location>
</feature>
<evidence type="ECO:0000256" key="8">
    <source>
        <dbReference type="ARBA" id="ARBA00023288"/>
    </source>
</evidence>
<evidence type="ECO:0000313" key="15">
    <source>
        <dbReference type="EMBL" id="KAF3228186.1"/>
    </source>
</evidence>
<name>A0A6G1MDG0_ORBOL</name>
<feature type="transmembrane region" description="Helical" evidence="11">
    <location>
        <begin position="323"/>
        <end position="346"/>
    </location>
</feature>
<evidence type="ECO:0000313" key="14">
    <source>
        <dbReference type="EMBL" id="KAF3212016.1"/>
    </source>
</evidence>
<feature type="disulfide bond" evidence="9">
    <location>
        <begin position="130"/>
        <end position="170"/>
    </location>
</feature>
<evidence type="ECO:0000259" key="13">
    <source>
        <dbReference type="PROSITE" id="PS52012"/>
    </source>
</evidence>
<comment type="caution">
    <text evidence="9">Lacks conserved residue(s) required for the propagation of feature annotation.</text>
</comment>
<dbReference type="GO" id="GO:0098552">
    <property type="term" value="C:side of membrane"/>
    <property type="evidence" value="ECO:0007669"/>
    <property type="project" value="UniProtKB-KW"/>
</dbReference>
<evidence type="ECO:0000256" key="3">
    <source>
        <dbReference type="ARBA" id="ARBA00010031"/>
    </source>
</evidence>
<proteinExistence type="inferred from homology"/>
<organism evidence="14 17">
    <name type="scientific">Orbilia oligospora</name>
    <name type="common">Nematode-trapping fungus</name>
    <name type="synonym">Arthrobotrys oligospora</name>
    <dbReference type="NCBI Taxonomy" id="2813651"/>
    <lineage>
        <taxon>Eukaryota</taxon>
        <taxon>Fungi</taxon>
        <taxon>Dikarya</taxon>
        <taxon>Ascomycota</taxon>
        <taxon>Pezizomycotina</taxon>
        <taxon>Orbiliomycetes</taxon>
        <taxon>Orbiliales</taxon>
        <taxon>Orbiliaceae</taxon>
        <taxon>Orbilia</taxon>
    </lineage>
</organism>
<accession>A0A6G1MDG0</accession>
<keyword evidence="5" id="KW-0325">Glycoprotein</keyword>
<dbReference type="EMBL" id="WIWT01000031">
    <property type="protein sequence ID" value="KAF3212016.1"/>
    <property type="molecule type" value="Genomic_DNA"/>
</dbReference>
<evidence type="ECO:0000256" key="6">
    <source>
        <dbReference type="ARBA" id="ARBA00022729"/>
    </source>
</evidence>
<keyword evidence="6 12" id="KW-0732">Signal</keyword>
<evidence type="ECO:0000256" key="5">
    <source>
        <dbReference type="ARBA" id="ARBA00022622"/>
    </source>
</evidence>
<sequence length="357" mass="39485">MQQIPTHFHIPLFLLLFFLNLVVQEVSAINDTAIDFSTAPSCARPYCLEDKDSPYIWTPQNLCPSSSSSSSSILPSCFCNLPRPLICLPYDPTAPDTCYTELKTWYTTLCTSTMGIIPNKTLPYLKLPGCARNCAKAMTSHLGCPDHSLNCACQLTYLPGNTAECIKDRCGGDILTYIGNLPTFTGKWIYQSCAFDGDRVVDDNGNNTSNANTNNNSNNNNNNNMVEVLGIRSDTPEYKNSPAAYPQEILVDDFQGKEYTNWQNALNSKRARNSNLGVIIPLSLIFGGVFGIMGLQWLAACCGFKTQAGRQRWDKAGRLVKKVFGAIGAVFSWIWKGVVILGSWIWKGGKVVWGWVR</sequence>
<protein>
    <recommendedName>
        <fullName evidence="13">CFEM domain-containing protein</fullName>
    </recommendedName>
</protein>
<evidence type="ECO:0000256" key="10">
    <source>
        <dbReference type="SAM" id="MobiDB-lite"/>
    </source>
</evidence>
<evidence type="ECO:0000256" key="1">
    <source>
        <dbReference type="ARBA" id="ARBA00004589"/>
    </source>
</evidence>
<evidence type="ECO:0000256" key="2">
    <source>
        <dbReference type="ARBA" id="ARBA00004613"/>
    </source>
</evidence>
<feature type="region of interest" description="Disordered" evidence="10">
    <location>
        <begin position="204"/>
        <end position="224"/>
    </location>
</feature>
<dbReference type="Proteomes" id="UP000614610">
    <property type="component" value="Unassembled WGS sequence"/>
</dbReference>
<dbReference type="GO" id="GO:0005576">
    <property type="term" value="C:extracellular region"/>
    <property type="evidence" value="ECO:0007669"/>
    <property type="project" value="UniProtKB-SubCell"/>
</dbReference>
<feature type="disulfide bond" evidence="9">
    <location>
        <begin position="134"/>
        <end position="165"/>
    </location>
</feature>
<reference evidence="14 16" key="1">
    <citation type="submission" date="2019-06" db="EMBL/GenBank/DDBJ databases">
        <authorList>
            <person name="Palmer J.M."/>
        </authorList>
    </citation>
    <scope>NUCLEOTIDE SEQUENCE</scope>
    <source>
        <strain evidence="15 16">TWF191</strain>
        <strain evidence="14">TWF679</strain>
    </source>
</reference>
<comment type="similarity">
    <text evidence="3">Belongs to the RBT5 family.</text>
</comment>
<dbReference type="Proteomes" id="UP000483672">
    <property type="component" value="Unassembled WGS sequence"/>
</dbReference>
<keyword evidence="5" id="KW-0336">GPI-anchor</keyword>